<keyword evidence="3" id="KW-1185">Reference proteome</keyword>
<dbReference type="EMBL" id="QKKF02004189">
    <property type="protein sequence ID" value="RZF47488.1"/>
    <property type="molecule type" value="Genomic_DNA"/>
</dbReference>
<dbReference type="SMR" id="A0A482XQ06"/>
<protein>
    <recommendedName>
        <fullName evidence="1">RAP domain-containing protein</fullName>
    </recommendedName>
</protein>
<dbReference type="AlphaFoldDB" id="A0A482XQ06"/>
<dbReference type="SMART" id="SM00952">
    <property type="entry name" value="RAP"/>
    <property type="match status" value="1"/>
</dbReference>
<sequence length="640" mass="73333">MMAYRNLQKRVFGSAILQLKQNRLTPSVRSGLPLSKSSVNFLHSNSERTSNKLTVPGASYDILIQNLRSATDSSDILYYVQQHHEIMNEDHVMQAVNSIFSLQKSANSSMTNKDVVRNKNFNLLCKAILSKARYLQLNDHLNVLKTLSLIGVPVTSKVTQVLLQLVAKQVNMLSLPQIVFVEFIIKDYESCPLVDALLIALPIVFEARLSQQLRELDAKQASDLFMYAVKKRLPNECIDTFIMFFNDRLEELDVDICRNLVKSLTEIKADSFPRRNLMQVCLDTIIDNVNQLNFYDLNYILARLHQRAGKQFYHEEFVNCCAKFVIDNKCGTEQATLVLRTCNRYLHLHKGLIDYIHQKVIEDPSQLQRWTVGMLLTFTESMAIADYRPEGFESYKDDLIQSINKYTNKIEIPWFKTALNLCTLDCWPEDFFNLIFEEKFLKRFLKRDYDEDGIEVLEVYQAVCTLCPSYSGNLPSDDLLKMLIEAQKKRTIDLDSPLLGAFQTGLSGRSYVCSSLFSKLGHFIDHVVVMRKGGYAAAINFEDDLSKTEINLEDLASRIPEDSNVITVLYLRPSKYTVNTERIIGQENLKMRVLEAMGYSVVQVTESVWNNLLDGEKIPYLMQELKNKSSDLEVPEAAIV</sequence>
<accession>A0A482XQ06</accession>
<evidence type="ECO:0000313" key="3">
    <source>
        <dbReference type="Proteomes" id="UP000291343"/>
    </source>
</evidence>
<dbReference type="OrthoDB" id="443524at2759"/>
<reference evidence="2 3" key="1">
    <citation type="journal article" date="2017" name="Gigascience">
        <title>Genome sequence of the small brown planthopper, Laodelphax striatellus.</title>
        <authorList>
            <person name="Zhu J."/>
            <person name="Jiang F."/>
            <person name="Wang X."/>
            <person name="Yang P."/>
            <person name="Bao Y."/>
            <person name="Zhao W."/>
            <person name="Wang W."/>
            <person name="Lu H."/>
            <person name="Wang Q."/>
            <person name="Cui N."/>
            <person name="Li J."/>
            <person name="Chen X."/>
            <person name="Luo L."/>
            <person name="Yu J."/>
            <person name="Kang L."/>
            <person name="Cui F."/>
        </authorList>
    </citation>
    <scope>NUCLEOTIDE SEQUENCE [LARGE SCALE GENOMIC DNA]</scope>
    <source>
        <strain evidence="2">Lst14</strain>
    </source>
</reference>
<gene>
    <name evidence="2" type="ORF">LSTR_LSTR007415</name>
</gene>
<evidence type="ECO:0000313" key="2">
    <source>
        <dbReference type="EMBL" id="RZF47488.1"/>
    </source>
</evidence>
<dbReference type="InterPro" id="IPR013584">
    <property type="entry name" value="RAP"/>
</dbReference>
<dbReference type="STRING" id="195883.A0A482XQ06"/>
<organism evidence="2 3">
    <name type="scientific">Laodelphax striatellus</name>
    <name type="common">Small brown planthopper</name>
    <name type="synonym">Delphax striatella</name>
    <dbReference type="NCBI Taxonomy" id="195883"/>
    <lineage>
        <taxon>Eukaryota</taxon>
        <taxon>Metazoa</taxon>
        <taxon>Ecdysozoa</taxon>
        <taxon>Arthropoda</taxon>
        <taxon>Hexapoda</taxon>
        <taxon>Insecta</taxon>
        <taxon>Pterygota</taxon>
        <taxon>Neoptera</taxon>
        <taxon>Paraneoptera</taxon>
        <taxon>Hemiptera</taxon>
        <taxon>Auchenorrhyncha</taxon>
        <taxon>Fulgoroidea</taxon>
        <taxon>Delphacidae</taxon>
        <taxon>Criomorphinae</taxon>
        <taxon>Laodelphax</taxon>
    </lineage>
</organism>
<proteinExistence type="predicted"/>
<dbReference type="Proteomes" id="UP000291343">
    <property type="component" value="Unassembled WGS sequence"/>
</dbReference>
<feature type="domain" description="RAP" evidence="1">
    <location>
        <begin position="566"/>
        <end position="623"/>
    </location>
</feature>
<dbReference type="Pfam" id="PF08373">
    <property type="entry name" value="RAP"/>
    <property type="match status" value="1"/>
</dbReference>
<comment type="caution">
    <text evidence="2">The sequence shown here is derived from an EMBL/GenBank/DDBJ whole genome shotgun (WGS) entry which is preliminary data.</text>
</comment>
<name>A0A482XQ06_LAOST</name>
<evidence type="ECO:0000259" key="1">
    <source>
        <dbReference type="PROSITE" id="PS51286"/>
    </source>
</evidence>
<dbReference type="PROSITE" id="PS51286">
    <property type="entry name" value="RAP"/>
    <property type="match status" value="1"/>
</dbReference>
<dbReference type="InParanoid" id="A0A482XQ06"/>